<name>A0ABS1SDY0_9MICO</name>
<dbReference type="SUPFAM" id="SSF47240">
    <property type="entry name" value="Ferritin-like"/>
    <property type="match status" value="1"/>
</dbReference>
<gene>
    <name evidence="1" type="ORF">D3230_05460</name>
</gene>
<dbReference type="Gene3D" id="1.20.1260.10">
    <property type="match status" value="1"/>
</dbReference>
<accession>A0ABS1SDY0</accession>
<dbReference type="InterPro" id="IPR012347">
    <property type="entry name" value="Ferritin-like"/>
</dbReference>
<dbReference type="InterPro" id="IPR047114">
    <property type="entry name" value="YciF"/>
</dbReference>
<organism evidence="1 2">
    <name type="scientific">Leucobacter chromiireducens subsp. solipictus</name>
    <dbReference type="NCBI Taxonomy" id="398235"/>
    <lineage>
        <taxon>Bacteria</taxon>
        <taxon>Bacillati</taxon>
        <taxon>Actinomycetota</taxon>
        <taxon>Actinomycetes</taxon>
        <taxon>Micrococcales</taxon>
        <taxon>Microbacteriaceae</taxon>
        <taxon>Leucobacter</taxon>
    </lineage>
</organism>
<evidence type="ECO:0000313" key="2">
    <source>
        <dbReference type="Proteomes" id="UP001645859"/>
    </source>
</evidence>
<dbReference type="InterPro" id="IPR009078">
    <property type="entry name" value="Ferritin-like_SF"/>
</dbReference>
<dbReference type="Pfam" id="PF05974">
    <property type="entry name" value="DUF892"/>
    <property type="match status" value="1"/>
</dbReference>
<protein>
    <submittedName>
        <fullName evidence="1">DUF892 family protein</fullName>
    </submittedName>
</protein>
<dbReference type="PANTHER" id="PTHR30565:SF9">
    <property type="entry name" value="PROTEIN YCIF"/>
    <property type="match status" value="1"/>
</dbReference>
<dbReference type="EMBL" id="QYAC01000002">
    <property type="protein sequence ID" value="MBL3678744.1"/>
    <property type="molecule type" value="Genomic_DNA"/>
</dbReference>
<proteinExistence type="predicted"/>
<dbReference type="PANTHER" id="PTHR30565">
    <property type="entry name" value="PROTEIN YCIF"/>
    <property type="match status" value="1"/>
</dbReference>
<comment type="caution">
    <text evidence="1">The sequence shown here is derived from an EMBL/GenBank/DDBJ whole genome shotgun (WGS) entry which is preliminary data.</text>
</comment>
<dbReference type="InterPro" id="IPR010287">
    <property type="entry name" value="DUF892_YciF-like"/>
</dbReference>
<sequence>MSQHTLDTPEALFHYALRSALMMEQHSLEALDDLHAAARDQKIKKLFTHHADETREQIDNLERVLKDLGYEATTAPSQATTGIKTQAASLLEKADPKLHNQIALMSALGNEHFEIASYTGLIMHAEALGAAESGKLLSANLDQEVHTSEELRTTLQEMLSSS</sequence>
<reference evidence="1 2" key="1">
    <citation type="submission" date="2018-09" db="EMBL/GenBank/DDBJ databases">
        <title>Comparative genomics of Leucobacter spp.</title>
        <authorList>
            <person name="Reis A.C."/>
            <person name="Kolvenbach B.A."/>
            <person name="Corvini P.F.X."/>
            <person name="Nunes O.C."/>
        </authorList>
    </citation>
    <scope>NUCLEOTIDE SEQUENCE [LARGE SCALE GENOMIC DNA]</scope>
    <source>
        <strain evidence="1 2">TAN 31504</strain>
    </source>
</reference>
<dbReference type="Proteomes" id="UP001645859">
    <property type="component" value="Unassembled WGS sequence"/>
</dbReference>
<keyword evidence="2" id="KW-1185">Reference proteome</keyword>
<evidence type="ECO:0000313" key="1">
    <source>
        <dbReference type="EMBL" id="MBL3678744.1"/>
    </source>
</evidence>
<dbReference type="RefSeq" id="WP_202343987.1">
    <property type="nucleotide sequence ID" value="NZ_BAAAPI010000008.1"/>
</dbReference>